<gene>
    <name evidence="2" type="ORF">PAPOLLO_LOCUS13218</name>
</gene>
<name>A0A8S3X287_PARAO</name>
<comment type="caution">
    <text evidence="2">The sequence shown here is derived from an EMBL/GenBank/DDBJ whole genome shotgun (WGS) entry which is preliminary data.</text>
</comment>
<organism evidence="2 3">
    <name type="scientific">Parnassius apollo</name>
    <name type="common">Apollo butterfly</name>
    <name type="synonym">Papilio apollo</name>
    <dbReference type="NCBI Taxonomy" id="110799"/>
    <lineage>
        <taxon>Eukaryota</taxon>
        <taxon>Metazoa</taxon>
        <taxon>Ecdysozoa</taxon>
        <taxon>Arthropoda</taxon>
        <taxon>Hexapoda</taxon>
        <taxon>Insecta</taxon>
        <taxon>Pterygota</taxon>
        <taxon>Neoptera</taxon>
        <taxon>Endopterygota</taxon>
        <taxon>Lepidoptera</taxon>
        <taxon>Glossata</taxon>
        <taxon>Ditrysia</taxon>
        <taxon>Papilionoidea</taxon>
        <taxon>Papilionidae</taxon>
        <taxon>Parnassiinae</taxon>
        <taxon>Parnassini</taxon>
        <taxon>Parnassius</taxon>
        <taxon>Parnassius</taxon>
    </lineage>
</organism>
<keyword evidence="3" id="KW-1185">Reference proteome</keyword>
<dbReference type="Proteomes" id="UP000691718">
    <property type="component" value="Unassembled WGS sequence"/>
</dbReference>
<evidence type="ECO:0000256" key="1">
    <source>
        <dbReference type="SAM" id="MobiDB-lite"/>
    </source>
</evidence>
<feature type="region of interest" description="Disordered" evidence="1">
    <location>
        <begin position="53"/>
        <end position="73"/>
    </location>
</feature>
<dbReference type="EMBL" id="CAJQZP010000935">
    <property type="protein sequence ID" value="CAG4997624.1"/>
    <property type="molecule type" value="Genomic_DNA"/>
</dbReference>
<evidence type="ECO:0000313" key="2">
    <source>
        <dbReference type="EMBL" id="CAG4997624.1"/>
    </source>
</evidence>
<accession>A0A8S3X287</accession>
<feature type="compositionally biased region" description="Polar residues" evidence="1">
    <location>
        <begin position="64"/>
        <end position="73"/>
    </location>
</feature>
<dbReference type="OrthoDB" id="7736237at2759"/>
<protein>
    <submittedName>
        <fullName evidence="2">(apollo) hypothetical protein</fullName>
    </submittedName>
</protein>
<reference evidence="2" key="1">
    <citation type="submission" date="2021-04" db="EMBL/GenBank/DDBJ databases">
        <authorList>
            <person name="Tunstrom K."/>
        </authorList>
    </citation>
    <scope>NUCLEOTIDE SEQUENCE</scope>
</reference>
<sequence length="73" mass="8606">MAKKRLDANKLVKDENCMYLNSWTTSRCHVKGLSRSSFEEAEIELDSMLNRSDNNIDDERKRQSFTVTRNTNY</sequence>
<evidence type="ECO:0000313" key="3">
    <source>
        <dbReference type="Proteomes" id="UP000691718"/>
    </source>
</evidence>
<proteinExistence type="predicted"/>
<dbReference type="AlphaFoldDB" id="A0A8S3X287"/>